<proteinExistence type="predicted"/>
<protein>
    <submittedName>
        <fullName evidence="3">Uncharacterized protein</fullName>
    </submittedName>
</protein>
<keyword evidence="2" id="KW-0812">Transmembrane</keyword>
<organism evidence="3 4">
    <name type="scientific">Paenibacillus monticola</name>
    <dbReference type="NCBI Taxonomy" id="2666075"/>
    <lineage>
        <taxon>Bacteria</taxon>
        <taxon>Bacillati</taxon>
        <taxon>Bacillota</taxon>
        <taxon>Bacilli</taxon>
        <taxon>Bacillales</taxon>
        <taxon>Paenibacillaceae</taxon>
        <taxon>Paenibacillus</taxon>
    </lineage>
</organism>
<evidence type="ECO:0000313" key="3">
    <source>
        <dbReference type="EMBL" id="MRN53573.1"/>
    </source>
</evidence>
<evidence type="ECO:0000313" key="4">
    <source>
        <dbReference type="Proteomes" id="UP000463051"/>
    </source>
</evidence>
<feature type="compositionally biased region" description="Low complexity" evidence="1">
    <location>
        <begin position="53"/>
        <end position="64"/>
    </location>
</feature>
<name>A0A7X2L1V5_9BACL</name>
<keyword evidence="2" id="KW-0472">Membrane</keyword>
<keyword evidence="2" id="KW-1133">Transmembrane helix</keyword>
<sequence>MIRHALIFWSAVALAIVGFLTGLLDQGIGSLRNLLFPLLLLAVVFYAYKIAPARSARSTSSSGSKTQVKPSQKTMAKVAGKRKGQGTSGKRKSYPFQVIEGSKGKNDENLPKYH</sequence>
<feature type="region of interest" description="Disordered" evidence="1">
    <location>
        <begin position="53"/>
        <end position="114"/>
    </location>
</feature>
<comment type="caution">
    <text evidence="3">The sequence shown here is derived from an EMBL/GenBank/DDBJ whole genome shotgun (WGS) entry which is preliminary data.</text>
</comment>
<feature type="compositionally biased region" description="Basic and acidic residues" evidence="1">
    <location>
        <begin position="102"/>
        <end position="114"/>
    </location>
</feature>
<feature type="transmembrane region" description="Helical" evidence="2">
    <location>
        <begin position="30"/>
        <end position="48"/>
    </location>
</feature>
<gene>
    <name evidence="3" type="ORF">GJB61_11255</name>
</gene>
<dbReference type="RefSeq" id="WP_154118582.1">
    <property type="nucleotide sequence ID" value="NZ_WJXB01000003.1"/>
</dbReference>
<dbReference type="Proteomes" id="UP000463051">
    <property type="component" value="Unassembled WGS sequence"/>
</dbReference>
<feature type="compositionally biased region" description="Basic residues" evidence="1">
    <location>
        <begin position="79"/>
        <end position="93"/>
    </location>
</feature>
<evidence type="ECO:0000256" key="2">
    <source>
        <dbReference type="SAM" id="Phobius"/>
    </source>
</evidence>
<feature type="compositionally biased region" description="Polar residues" evidence="1">
    <location>
        <begin position="65"/>
        <end position="74"/>
    </location>
</feature>
<reference evidence="3 4" key="1">
    <citation type="submission" date="2019-11" db="EMBL/GenBank/DDBJ databases">
        <title>Paenibacillus monticola sp. nov., a novel PGPR strain isolated from mountain sample in China.</title>
        <authorList>
            <person name="Zhao Q."/>
            <person name="Li H.-P."/>
            <person name="Zhang J.-L."/>
        </authorList>
    </citation>
    <scope>NUCLEOTIDE SEQUENCE [LARGE SCALE GENOMIC DNA]</scope>
    <source>
        <strain evidence="3 4">LC-T2</strain>
    </source>
</reference>
<accession>A0A7X2L1V5</accession>
<feature type="transmembrane region" description="Helical" evidence="2">
    <location>
        <begin position="7"/>
        <end position="24"/>
    </location>
</feature>
<keyword evidence="4" id="KW-1185">Reference proteome</keyword>
<dbReference type="EMBL" id="WJXB01000003">
    <property type="protein sequence ID" value="MRN53573.1"/>
    <property type="molecule type" value="Genomic_DNA"/>
</dbReference>
<dbReference type="AlphaFoldDB" id="A0A7X2L1V5"/>
<evidence type="ECO:0000256" key="1">
    <source>
        <dbReference type="SAM" id="MobiDB-lite"/>
    </source>
</evidence>